<dbReference type="InterPro" id="IPR032675">
    <property type="entry name" value="LRR_dom_sf"/>
</dbReference>
<dbReference type="GO" id="GO:0005930">
    <property type="term" value="C:axoneme"/>
    <property type="evidence" value="ECO:0007669"/>
    <property type="project" value="UniProtKB-SubCell"/>
</dbReference>
<evidence type="ECO:0000256" key="2">
    <source>
        <dbReference type="ARBA" id="ARBA00022737"/>
    </source>
</evidence>
<name>A0A0D2MSM6_9CHLO</name>
<dbReference type="AlphaFoldDB" id="A0A0D2MSM6"/>
<evidence type="ECO:0000256" key="3">
    <source>
        <dbReference type="SAM" id="MobiDB-lite"/>
    </source>
</evidence>
<dbReference type="InterPro" id="IPR001611">
    <property type="entry name" value="Leu-rich_rpt"/>
</dbReference>
<sequence length="473" mass="46917">MTQTSQHAFGFQRPQLSARRACRVQDVAALCDALTSNTRLSELSCSCHPLSPGAAARFGAALAANGALRSVSVGDSSFGDAGLAAMAGGLAANKGLTRLDLEHKALTAAGARALAACLAAHPTLQELLIGRNELGTDGVSALCVPWRALRALDLSSCGLGAPAVAALAAAPALGTLAQLALADNELGPGAGAPLAELLGRAGKLRVLELAGTRLGEEGVATLASALPSAPGLAALDLSRCGMSAAGVRALAGGLRRQAAAGPLRLVLGPGNDLGHESVVELAAALQERARSGDSQHGDKGQQQQQQQRGREAVNYDLDLGGGDLGLAAVQALARLPGLEGLALFRAALSDAAVAALCGAVAASGGEGGGEGHAEERQFAGLRNLNLSGCGLGLASLKQLLAALERAGAGSPLRLVEVGANPGADEAEFHEAAAALKAARPELDVHWRAADGSSEGAGQVGGGGLRLQAAAPGP</sequence>
<dbReference type="PANTHER" id="PTHR24111">
    <property type="entry name" value="LEUCINE-RICH REPEAT-CONTAINING PROTEIN 34"/>
    <property type="match status" value="1"/>
</dbReference>
<reference evidence="4 5" key="1">
    <citation type="journal article" date="2013" name="BMC Genomics">
        <title>Reconstruction of the lipid metabolism for the microalga Monoraphidium neglectum from its genome sequence reveals characteristics suitable for biofuel production.</title>
        <authorList>
            <person name="Bogen C."/>
            <person name="Al-Dilaimi A."/>
            <person name="Albersmeier A."/>
            <person name="Wichmann J."/>
            <person name="Grundmann M."/>
            <person name="Rupp O."/>
            <person name="Lauersen K.J."/>
            <person name="Blifernez-Klassen O."/>
            <person name="Kalinowski J."/>
            <person name="Goesmann A."/>
            <person name="Mussgnug J.H."/>
            <person name="Kruse O."/>
        </authorList>
    </citation>
    <scope>NUCLEOTIDE SEQUENCE [LARGE SCALE GENOMIC DNA]</scope>
    <source>
        <strain evidence="4 5">SAG 48.87</strain>
    </source>
</reference>
<dbReference type="RefSeq" id="XP_013896545.1">
    <property type="nucleotide sequence ID" value="XM_014041091.1"/>
</dbReference>
<evidence type="ECO:0000313" key="5">
    <source>
        <dbReference type="Proteomes" id="UP000054498"/>
    </source>
</evidence>
<dbReference type="Pfam" id="PF13516">
    <property type="entry name" value="LRR_6"/>
    <property type="match status" value="3"/>
</dbReference>
<dbReference type="PANTHER" id="PTHR24111:SF0">
    <property type="entry name" value="LEUCINE-RICH REPEAT-CONTAINING PROTEIN"/>
    <property type="match status" value="1"/>
</dbReference>
<dbReference type="InterPro" id="IPR052201">
    <property type="entry name" value="LRR-containing_regulator"/>
</dbReference>
<proteinExistence type="predicted"/>
<protein>
    <recommendedName>
        <fullName evidence="6">Protein NLRC3</fullName>
    </recommendedName>
</protein>
<dbReference type="SMART" id="SM00368">
    <property type="entry name" value="LRR_RI"/>
    <property type="match status" value="9"/>
</dbReference>
<feature type="region of interest" description="Disordered" evidence="3">
    <location>
        <begin position="450"/>
        <end position="473"/>
    </location>
</feature>
<evidence type="ECO:0000256" key="1">
    <source>
        <dbReference type="ARBA" id="ARBA00004430"/>
    </source>
</evidence>
<feature type="region of interest" description="Disordered" evidence="3">
    <location>
        <begin position="286"/>
        <end position="310"/>
    </location>
</feature>
<evidence type="ECO:0000313" key="4">
    <source>
        <dbReference type="EMBL" id="KIY97525.1"/>
    </source>
</evidence>
<evidence type="ECO:0008006" key="6">
    <source>
        <dbReference type="Google" id="ProtNLM"/>
    </source>
</evidence>
<dbReference type="Proteomes" id="UP000054498">
    <property type="component" value="Unassembled WGS sequence"/>
</dbReference>
<dbReference type="KEGG" id="mng:MNEG_10436"/>
<comment type="subcellular location">
    <subcellularLocation>
        <location evidence="1">Cytoplasm</location>
        <location evidence="1">Cytoskeleton</location>
        <location evidence="1">Cilium axoneme</location>
    </subcellularLocation>
</comment>
<keyword evidence="5" id="KW-1185">Reference proteome</keyword>
<accession>A0A0D2MSM6</accession>
<dbReference type="GeneID" id="25727598"/>
<keyword evidence="2" id="KW-0677">Repeat</keyword>
<dbReference type="SUPFAM" id="SSF52047">
    <property type="entry name" value="RNI-like"/>
    <property type="match status" value="1"/>
</dbReference>
<dbReference type="OrthoDB" id="547042at2759"/>
<feature type="compositionally biased region" description="Basic and acidic residues" evidence="3">
    <location>
        <begin position="287"/>
        <end position="299"/>
    </location>
</feature>
<dbReference type="EMBL" id="KK102532">
    <property type="protein sequence ID" value="KIY97525.1"/>
    <property type="molecule type" value="Genomic_DNA"/>
</dbReference>
<dbReference type="Gene3D" id="3.80.10.10">
    <property type="entry name" value="Ribonuclease Inhibitor"/>
    <property type="match status" value="3"/>
</dbReference>
<gene>
    <name evidence="4" type="ORF">MNEG_10436</name>
</gene>
<organism evidence="4 5">
    <name type="scientific">Monoraphidium neglectum</name>
    <dbReference type="NCBI Taxonomy" id="145388"/>
    <lineage>
        <taxon>Eukaryota</taxon>
        <taxon>Viridiplantae</taxon>
        <taxon>Chlorophyta</taxon>
        <taxon>core chlorophytes</taxon>
        <taxon>Chlorophyceae</taxon>
        <taxon>CS clade</taxon>
        <taxon>Sphaeropleales</taxon>
        <taxon>Selenastraceae</taxon>
        <taxon>Monoraphidium</taxon>
    </lineage>
</organism>